<dbReference type="GO" id="GO:0003677">
    <property type="term" value="F:DNA binding"/>
    <property type="evidence" value="ECO:0007669"/>
    <property type="project" value="InterPro"/>
</dbReference>
<reference evidence="5" key="1">
    <citation type="submission" date="2017-07" db="EMBL/GenBank/DDBJ databases">
        <title>Comparative genome mining reveals phylogenetic distribution patterns of secondary metabolites in Amycolatopsis.</title>
        <authorList>
            <person name="Adamek M."/>
            <person name="Alanjary M."/>
            <person name="Sales-Ortells H."/>
            <person name="Goodfellow M."/>
            <person name="Bull A.T."/>
            <person name="Kalinowski J."/>
            <person name="Ziemert N."/>
        </authorList>
    </citation>
    <scope>NUCLEOTIDE SEQUENCE [LARGE SCALE GENOMIC DNA]</scope>
    <source>
        <strain evidence="5">H5</strain>
    </source>
</reference>
<evidence type="ECO:0000256" key="1">
    <source>
        <dbReference type="ARBA" id="ARBA00022741"/>
    </source>
</evidence>
<accession>A0A229TL98</accession>
<dbReference type="RefSeq" id="WP_093945524.1">
    <property type="nucleotide sequence ID" value="NZ_NMUL01000001.1"/>
</dbReference>
<dbReference type="GO" id="GO:0004016">
    <property type="term" value="F:adenylate cyclase activity"/>
    <property type="evidence" value="ECO:0007669"/>
    <property type="project" value="TreeGrafter"/>
</dbReference>
<keyword evidence="2" id="KW-0067">ATP-binding</keyword>
<dbReference type="Pfam" id="PF00196">
    <property type="entry name" value="GerE"/>
    <property type="match status" value="1"/>
</dbReference>
<evidence type="ECO:0000259" key="3">
    <source>
        <dbReference type="PROSITE" id="PS50043"/>
    </source>
</evidence>
<dbReference type="InterPro" id="IPR011990">
    <property type="entry name" value="TPR-like_helical_dom_sf"/>
</dbReference>
<dbReference type="PROSITE" id="PS50043">
    <property type="entry name" value="HTH_LUXR_2"/>
    <property type="match status" value="1"/>
</dbReference>
<dbReference type="InterPro" id="IPR027417">
    <property type="entry name" value="P-loop_NTPase"/>
</dbReference>
<keyword evidence="1" id="KW-0547">Nucleotide-binding</keyword>
<sequence length="966" mass="102640">MWLTAPRPTSVSIRSGPAKLTGRDAELDAIADVLRRRPAVVLIEGEPGMGRTRLLAEIGRRKEFDGGRVLTGACQPLREPFPYGPILEALRSVGDTPLGPLSPVAGVLLPLLPELAEALPPRPEPLADPVAERHRVFRAVRELLQACGPTLVLIDDLQWADEDTRDLLRFLAGAMPPELAVVAAYRSAADAGCVTPFRAAPAVHSARVALGALDVSAVRELAVEILELPRVTDEFAAKLHECTAGIPFVAEETLRALKEAAERLPVGEVLSDRLLENLEVPALLREAVTERLSALPEPAVRLAGAAAVLGVGADADVLGELAGLTGDALRTALLATLSARVLGEAGDGKYGFRHPLARKAVYDTVSGPERALLHAQAIRVLAAQPSPPLTLLARHSRAAGRVDQWRHYAEAAADEAIRSGETSRAIDLLQSVLAEPGPSQPDIGRVAGKLSQVALRGFRPDVIGTLERVLEEVTLPPSVRGSIRLSLGMLLVRTIGGLGRGRLEVERAVGELTDRPDLAARGITLLAQPIDGLTPLSWHESWRARAGDVYERLDDPELRLALTADRIAAASHVGDGSAWTEFEALSDTVGTVAERVQLARLWCNLADGQSWAGHLDRAEQLVTEGVRRATDAGALYAIGLIQGTRVRLDWVRGRWTGLAEAAEQLRDSYPELGPIVMESSLVLGGLAAVRGEFAAAQRHLTAASVHAPDRGPIPVVLSAAGVLISVLLATDDVDAACAAADTAVAAARRKGVWIWAAALVPAAAQAYARAGRWPEADSVVEAFARGIEGRDAPVAAAALVAGRAVLLEARAKHLAAAALFDEAASGYATLPMPYPATAMRERAAICRLAAGNREAVEELTAAAEAYERLGATRDAGRCRHQLREHGAWAPSQRGRRGYGSELSPREREVARMLAEGRTNREIADGLFLSPRTVEQHVAKVLRKLGARSRTDVARKLPGTVTTAPAS</sequence>
<dbReference type="Pfam" id="PF13191">
    <property type="entry name" value="AAA_16"/>
    <property type="match status" value="1"/>
</dbReference>
<dbReference type="SUPFAM" id="SSF48452">
    <property type="entry name" value="TPR-like"/>
    <property type="match status" value="1"/>
</dbReference>
<dbReference type="SUPFAM" id="SSF52540">
    <property type="entry name" value="P-loop containing nucleoside triphosphate hydrolases"/>
    <property type="match status" value="1"/>
</dbReference>
<dbReference type="SMART" id="SM00421">
    <property type="entry name" value="HTH_LUXR"/>
    <property type="match status" value="1"/>
</dbReference>
<dbReference type="InterPro" id="IPR000792">
    <property type="entry name" value="Tscrpt_reg_LuxR_C"/>
</dbReference>
<dbReference type="InterPro" id="IPR036388">
    <property type="entry name" value="WH-like_DNA-bd_sf"/>
</dbReference>
<dbReference type="InterPro" id="IPR041664">
    <property type="entry name" value="AAA_16"/>
</dbReference>
<proteinExistence type="predicted"/>
<dbReference type="InterPro" id="IPR016032">
    <property type="entry name" value="Sig_transdc_resp-reg_C-effctor"/>
</dbReference>
<feature type="domain" description="HTH luxR-type" evidence="3">
    <location>
        <begin position="895"/>
        <end position="960"/>
    </location>
</feature>
<organism evidence="4 5">
    <name type="scientific">Amycolatopsis vastitatis</name>
    <dbReference type="NCBI Taxonomy" id="1905142"/>
    <lineage>
        <taxon>Bacteria</taxon>
        <taxon>Bacillati</taxon>
        <taxon>Actinomycetota</taxon>
        <taxon>Actinomycetes</taxon>
        <taxon>Pseudonocardiales</taxon>
        <taxon>Pseudonocardiaceae</taxon>
        <taxon>Amycolatopsis</taxon>
    </lineage>
</organism>
<evidence type="ECO:0000313" key="5">
    <source>
        <dbReference type="Proteomes" id="UP000215199"/>
    </source>
</evidence>
<keyword evidence="5" id="KW-1185">Reference proteome</keyword>
<dbReference type="Gene3D" id="3.40.50.300">
    <property type="entry name" value="P-loop containing nucleotide triphosphate hydrolases"/>
    <property type="match status" value="1"/>
</dbReference>
<dbReference type="PRINTS" id="PR00038">
    <property type="entry name" value="HTHLUXR"/>
</dbReference>
<dbReference type="GO" id="GO:0005524">
    <property type="term" value="F:ATP binding"/>
    <property type="evidence" value="ECO:0007669"/>
    <property type="project" value="UniProtKB-KW"/>
</dbReference>
<dbReference type="SUPFAM" id="SSF46894">
    <property type="entry name" value="C-terminal effector domain of the bipartite response regulators"/>
    <property type="match status" value="1"/>
</dbReference>
<dbReference type="Proteomes" id="UP000215199">
    <property type="component" value="Unassembled WGS sequence"/>
</dbReference>
<evidence type="ECO:0000313" key="4">
    <source>
        <dbReference type="EMBL" id="OXM71714.1"/>
    </source>
</evidence>
<comment type="caution">
    <text evidence="4">The sequence shown here is derived from an EMBL/GenBank/DDBJ whole genome shotgun (WGS) entry which is preliminary data.</text>
</comment>
<protein>
    <submittedName>
        <fullName evidence="4">LuxR family transcriptional regulator</fullName>
    </submittedName>
</protein>
<dbReference type="OrthoDB" id="5476461at2"/>
<dbReference type="AlphaFoldDB" id="A0A229TL98"/>
<gene>
    <name evidence="4" type="ORF">CF165_01280</name>
</gene>
<evidence type="ECO:0000256" key="2">
    <source>
        <dbReference type="ARBA" id="ARBA00022840"/>
    </source>
</evidence>
<name>A0A229TL98_9PSEU</name>
<dbReference type="Gene3D" id="1.10.10.10">
    <property type="entry name" value="Winged helix-like DNA-binding domain superfamily/Winged helix DNA-binding domain"/>
    <property type="match status" value="1"/>
</dbReference>
<dbReference type="GO" id="GO:0006355">
    <property type="term" value="P:regulation of DNA-templated transcription"/>
    <property type="evidence" value="ECO:0007669"/>
    <property type="project" value="InterPro"/>
</dbReference>
<dbReference type="EMBL" id="NMUL01000001">
    <property type="protein sequence ID" value="OXM71714.1"/>
    <property type="molecule type" value="Genomic_DNA"/>
</dbReference>
<dbReference type="CDD" id="cd06170">
    <property type="entry name" value="LuxR_C_like"/>
    <property type="match status" value="1"/>
</dbReference>
<dbReference type="PANTHER" id="PTHR16305:SF35">
    <property type="entry name" value="TRANSCRIPTIONAL ACTIVATOR DOMAIN"/>
    <property type="match status" value="1"/>
</dbReference>
<dbReference type="PANTHER" id="PTHR16305">
    <property type="entry name" value="TESTICULAR SOLUBLE ADENYLYL CYCLASE"/>
    <property type="match status" value="1"/>
</dbReference>
<dbReference type="GO" id="GO:0005737">
    <property type="term" value="C:cytoplasm"/>
    <property type="evidence" value="ECO:0007669"/>
    <property type="project" value="TreeGrafter"/>
</dbReference>